<evidence type="ECO:0000256" key="8">
    <source>
        <dbReference type="ARBA" id="ARBA00038436"/>
    </source>
</evidence>
<dbReference type="GO" id="GO:0005886">
    <property type="term" value="C:plasma membrane"/>
    <property type="evidence" value="ECO:0007669"/>
    <property type="project" value="UniProtKB-SubCell"/>
</dbReference>
<feature type="transmembrane region" description="Helical" evidence="9">
    <location>
        <begin position="20"/>
        <end position="39"/>
    </location>
</feature>
<keyword evidence="2 9" id="KW-0813">Transport</keyword>
<evidence type="ECO:0000313" key="11">
    <source>
        <dbReference type="EMBL" id="ADN75101.1"/>
    </source>
</evidence>
<feature type="transmembrane region" description="Helical" evidence="9">
    <location>
        <begin position="132"/>
        <end position="154"/>
    </location>
</feature>
<dbReference type="InterPro" id="IPR007387">
    <property type="entry name" value="TRAP_DctQ"/>
</dbReference>
<keyword evidence="5 9" id="KW-0812">Transmembrane</keyword>
<keyword evidence="12" id="KW-1185">Reference proteome</keyword>
<evidence type="ECO:0000256" key="7">
    <source>
        <dbReference type="ARBA" id="ARBA00023136"/>
    </source>
</evidence>
<dbReference type="GO" id="GO:0022857">
    <property type="term" value="F:transmembrane transporter activity"/>
    <property type="evidence" value="ECO:0007669"/>
    <property type="project" value="UniProtKB-UniRule"/>
</dbReference>
<dbReference type="Proteomes" id="UP000006683">
    <property type="component" value="Chromosome"/>
</dbReference>
<evidence type="ECO:0000256" key="4">
    <source>
        <dbReference type="ARBA" id="ARBA00022519"/>
    </source>
</evidence>
<protein>
    <recommendedName>
        <fullName evidence="9">TRAP transporter small permease protein</fullName>
    </recommendedName>
</protein>
<comment type="similarity">
    <text evidence="8 9">Belongs to the TRAP transporter small permease family.</text>
</comment>
<name>E1STG8_FERBD</name>
<keyword evidence="3" id="KW-1003">Cell membrane</keyword>
<reference evidence="11 12" key="1">
    <citation type="journal article" date="2010" name="Stand. Genomic Sci.">
        <title>Complete genome sequence of Ferrimonas balearica type strain (PAT).</title>
        <authorList>
            <person name="Nolan M."/>
            <person name="Sikorski J."/>
            <person name="Davenport K."/>
            <person name="Lucas S."/>
            <person name="Glavina Del Rio T."/>
            <person name="Tice H."/>
            <person name="Cheng J."/>
            <person name="Goodwin L."/>
            <person name="Pitluck S."/>
            <person name="Liolios K."/>
            <person name="Ivanova N."/>
            <person name="Mavromatis K."/>
            <person name="Ovchinnikova G."/>
            <person name="Pati A."/>
            <person name="Chen A."/>
            <person name="Palaniappan K."/>
            <person name="Land M."/>
            <person name="Hauser L."/>
            <person name="Chang Y."/>
            <person name="Jeffries C."/>
            <person name="Tapia R."/>
            <person name="Brettin T."/>
            <person name="Detter J."/>
            <person name="Han C."/>
            <person name="Yasawong M."/>
            <person name="Rohde M."/>
            <person name="Tindall B."/>
            <person name="Goker M."/>
            <person name="Woyke T."/>
            <person name="Bristow J."/>
            <person name="Eisen J."/>
            <person name="Markowitz V."/>
            <person name="Hugenholtz P."/>
            <person name="Kyrpides N."/>
            <person name="Klenk H."/>
            <person name="Lapidus A."/>
        </authorList>
    </citation>
    <scope>NUCLEOTIDE SEQUENCE [LARGE SCALE GENOMIC DNA]</scope>
    <source>
        <strain evidence="12">DSM 9799 / CCM 4581 / KCTC 23876 / PAT</strain>
    </source>
</reference>
<dbReference type="STRING" id="550540.Fbal_0892"/>
<evidence type="ECO:0000259" key="10">
    <source>
        <dbReference type="Pfam" id="PF04290"/>
    </source>
</evidence>
<accession>E1STG8</accession>
<dbReference type="PANTHER" id="PTHR35011">
    <property type="entry name" value="2,3-DIKETO-L-GULONATE TRAP TRANSPORTER SMALL PERMEASE PROTEIN YIAM"/>
    <property type="match status" value="1"/>
</dbReference>
<dbReference type="AlphaFoldDB" id="E1STG8"/>
<comment type="caution">
    <text evidence="9">Lacks conserved residue(s) required for the propagation of feature annotation.</text>
</comment>
<organism evidence="11 12">
    <name type="scientific">Ferrimonas balearica (strain DSM 9799 / CCM 4581 / KCTC 23876 / PAT)</name>
    <dbReference type="NCBI Taxonomy" id="550540"/>
    <lineage>
        <taxon>Bacteria</taxon>
        <taxon>Pseudomonadati</taxon>
        <taxon>Pseudomonadota</taxon>
        <taxon>Gammaproteobacteria</taxon>
        <taxon>Alteromonadales</taxon>
        <taxon>Ferrimonadaceae</taxon>
        <taxon>Ferrimonas</taxon>
    </lineage>
</organism>
<evidence type="ECO:0000256" key="3">
    <source>
        <dbReference type="ARBA" id="ARBA00022475"/>
    </source>
</evidence>
<keyword evidence="6 9" id="KW-1133">Transmembrane helix</keyword>
<dbReference type="OrthoDB" id="9795655at2"/>
<dbReference type="eggNOG" id="COG4665">
    <property type="taxonomic scope" value="Bacteria"/>
</dbReference>
<comment type="subcellular location">
    <subcellularLocation>
        <location evidence="1 9">Cell inner membrane</location>
        <topology evidence="1 9">Multi-pass membrane protein</topology>
    </subcellularLocation>
</comment>
<dbReference type="HOGENOM" id="CLU_086356_2_2_6"/>
<evidence type="ECO:0000256" key="1">
    <source>
        <dbReference type="ARBA" id="ARBA00004429"/>
    </source>
</evidence>
<comment type="function">
    <text evidence="9">Part of the tripartite ATP-independent periplasmic (TRAP) transport system.</text>
</comment>
<dbReference type="EMBL" id="CP002209">
    <property type="protein sequence ID" value="ADN75101.1"/>
    <property type="molecule type" value="Genomic_DNA"/>
</dbReference>
<proteinExistence type="inferred from homology"/>
<comment type="subunit">
    <text evidence="9">The complex comprises the extracytoplasmic solute receptor protein and the two transmembrane proteins.</text>
</comment>
<keyword evidence="7 9" id="KW-0472">Membrane</keyword>
<gene>
    <name evidence="11" type="ordered locus">Fbal_0892</name>
</gene>
<feature type="transmembrane region" description="Helical" evidence="9">
    <location>
        <begin position="89"/>
        <end position="112"/>
    </location>
</feature>
<evidence type="ECO:0000256" key="5">
    <source>
        <dbReference type="ARBA" id="ARBA00022692"/>
    </source>
</evidence>
<dbReference type="InterPro" id="IPR055348">
    <property type="entry name" value="DctQ"/>
</dbReference>
<dbReference type="RefSeq" id="WP_013344407.1">
    <property type="nucleotide sequence ID" value="NC_014541.1"/>
</dbReference>
<sequence length="169" mass="18666">MSSFTLSWIDRLSEWLGRLCGLLMLAMLLLATAVVALRYGMESGSIALQESVLYLHGALFTLGAGFTLKHNGHVRVDIFYRNWSARRRAWVDLLGTLLLLLPLIGFIGWQSWPYVMASWARLEGSPEAGGLALVYLQKTLLLGLVLTLGLQALAELARALATLRREAPV</sequence>
<dbReference type="GeneID" id="67181140"/>
<evidence type="ECO:0000256" key="9">
    <source>
        <dbReference type="RuleBase" id="RU369079"/>
    </source>
</evidence>
<evidence type="ECO:0000256" key="6">
    <source>
        <dbReference type="ARBA" id="ARBA00022989"/>
    </source>
</evidence>
<dbReference type="PANTHER" id="PTHR35011:SF4">
    <property type="entry name" value="SLL1102 PROTEIN"/>
    <property type="match status" value="1"/>
</dbReference>
<dbReference type="KEGG" id="fbl:Fbal_0892"/>
<keyword evidence="4 9" id="KW-0997">Cell inner membrane</keyword>
<evidence type="ECO:0000313" key="12">
    <source>
        <dbReference type="Proteomes" id="UP000006683"/>
    </source>
</evidence>
<evidence type="ECO:0000256" key="2">
    <source>
        <dbReference type="ARBA" id="ARBA00022448"/>
    </source>
</evidence>
<feature type="domain" description="Tripartite ATP-independent periplasmic transporters DctQ component" evidence="10">
    <location>
        <begin position="27"/>
        <end position="161"/>
    </location>
</feature>
<dbReference type="Pfam" id="PF04290">
    <property type="entry name" value="DctQ"/>
    <property type="match status" value="1"/>
</dbReference>